<dbReference type="GO" id="GO:0031398">
    <property type="term" value="P:positive regulation of protein ubiquitination"/>
    <property type="evidence" value="ECO:0007669"/>
    <property type="project" value="TreeGrafter"/>
</dbReference>
<dbReference type="OrthoDB" id="4034597at2759"/>
<dbReference type="SMART" id="SM00238">
    <property type="entry name" value="BIR"/>
    <property type="match status" value="2"/>
</dbReference>
<dbReference type="PANTHER" id="PTHR10044:SF139">
    <property type="entry name" value="DEATH-ASSOCIATED INHIBITOR OF APOPTOSIS 2"/>
    <property type="match status" value="1"/>
</dbReference>
<dbReference type="GO" id="GO:0005737">
    <property type="term" value="C:cytoplasm"/>
    <property type="evidence" value="ECO:0007669"/>
    <property type="project" value="TreeGrafter"/>
</dbReference>
<dbReference type="GO" id="GO:0008270">
    <property type="term" value="F:zinc ion binding"/>
    <property type="evidence" value="ECO:0007669"/>
    <property type="project" value="UniProtKB-KW"/>
</dbReference>
<comment type="similarity">
    <text evidence="1">Belongs to the IAP family.</text>
</comment>
<dbReference type="SUPFAM" id="SSF57924">
    <property type="entry name" value="Inhibitor of apoptosis (IAP) repeat"/>
    <property type="match status" value="2"/>
</dbReference>
<evidence type="ECO:0000313" key="8">
    <source>
        <dbReference type="EMBL" id="OWF45533.1"/>
    </source>
</evidence>
<protein>
    <submittedName>
        <fullName evidence="8">Baculoviral IAP repeat-containing protein 3</fullName>
    </submittedName>
</protein>
<dbReference type="InterPro" id="IPR001370">
    <property type="entry name" value="BIR_rpt"/>
</dbReference>
<dbReference type="Gene3D" id="3.30.40.10">
    <property type="entry name" value="Zinc/RING finger domain, C3HC4 (zinc finger)"/>
    <property type="match status" value="1"/>
</dbReference>
<dbReference type="PROSITE" id="PS50089">
    <property type="entry name" value="ZF_RING_2"/>
    <property type="match status" value="1"/>
</dbReference>
<dbReference type="PANTHER" id="PTHR10044">
    <property type="entry name" value="INHIBITOR OF APOPTOSIS"/>
    <property type="match status" value="1"/>
</dbReference>
<accession>A0A210Q9W2</accession>
<dbReference type="GO" id="GO:0043027">
    <property type="term" value="F:cysteine-type endopeptidase inhibitor activity involved in apoptotic process"/>
    <property type="evidence" value="ECO:0007669"/>
    <property type="project" value="TreeGrafter"/>
</dbReference>
<evidence type="ECO:0000256" key="4">
    <source>
        <dbReference type="ARBA" id="ARBA00022833"/>
    </source>
</evidence>
<dbReference type="InterPro" id="IPR013083">
    <property type="entry name" value="Znf_RING/FYVE/PHD"/>
</dbReference>
<dbReference type="CDD" id="cd16510">
    <property type="entry name" value="RING-HC_IAPs"/>
    <property type="match status" value="1"/>
</dbReference>
<dbReference type="InterPro" id="IPR001841">
    <property type="entry name" value="Znf_RING"/>
</dbReference>
<evidence type="ECO:0000313" key="9">
    <source>
        <dbReference type="Proteomes" id="UP000242188"/>
    </source>
</evidence>
<dbReference type="PROSITE" id="PS50143">
    <property type="entry name" value="BIR_REPEAT_2"/>
    <property type="match status" value="2"/>
</dbReference>
<evidence type="ECO:0000256" key="2">
    <source>
        <dbReference type="ARBA" id="ARBA00022723"/>
    </source>
</evidence>
<evidence type="ECO:0000256" key="5">
    <source>
        <dbReference type="PROSITE-ProRule" id="PRU00175"/>
    </source>
</evidence>
<feature type="region of interest" description="Disordered" evidence="6">
    <location>
        <begin position="534"/>
        <end position="663"/>
    </location>
</feature>
<dbReference type="EMBL" id="NEDP02004470">
    <property type="protein sequence ID" value="OWF45533.1"/>
    <property type="molecule type" value="Genomic_DNA"/>
</dbReference>
<dbReference type="CDD" id="cd00022">
    <property type="entry name" value="BIR"/>
    <property type="match status" value="2"/>
</dbReference>
<feature type="compositionally biased region" description="Polar residues" evidence="6">
    <location>
        <begin position="331"/>
        <end position="345"/>
    </location>
</feature>
<feature type="compositionally biased region" description="Polar residues" evidence="6">
    <location>
        <begin position="394"/>
        <end position="416"/>
    </location>
</feature>
<feature type="domain" description="RING-type" evidence="7">
    <location>
        <begin position="782"/>
        <end position="817"/>
    </location>
</feature>
<dbReference type="AlphaFoldDB" id="A0A210Q9W2"/>
<proteinExistence type="inferred from homology"/>
<dbReference type="GO" id="GO:0051726">
    <property type="term" value="P:regulation of cell cycle"/>
    <property type="evidence" value="ECO:0007669"/>
    <property type="project" value="TreeGrafter"/>
</dbReference>
<feature type="region of interest" description="Disordered" evidence="6">
    <location>
        <begin position="1"/>
        <end position="24"/>
    </location>
</feature>
<dbReference type="STRING" id="6573.A0A210Q9W2"/>
<organism evidence="8 9">
    <name type="scientific">Mizuhopecten yessoensis</name>
    <name type="common">Japanese scallop</name>
    <name type="synonym">Patinopecten yessoensis</name>
    <dbReference type="NCBI Taxonomy" id="6573"/>
    <lineage>
        <taxon>Eukaryota</taxon>
        <taxon>Metazoa</taxon>
        <taxon>Spiralia</taxon>
        <taxon>Lophotrochozoa</taxon>
        <taxon>Mollusca</taxon>
        <taxon>Bivalvia</taxon>
        <taxon>Autobranchia</taxon>
        <taxon>Pteriomorphia</taxon>
        <taxon>Pectinida</taxon>
        <taxon>Pectinoidea</taxon>
        <taxon>Pectinidae</taxon>
        <taxon>Mizuhopecten</taxon>
    </lineage>
</organism>
<keyword evidence="3 5" id="KW-0863">Zinc-finger</keyword>
<dbReference type="GO" id="GO:0043066">
    <property type="term" value="P:negative regulation of apoptotic process"/>
    <property type="evidence" value="ECO:0007669"/>
    <property type="project" value="TreeGrafter"/>
</dbReference>
<evidence type="ECO:0000256" key="6">
    <source>
        <dbReference type="SAM" id="MobiDB-lite"/>
    </source>
</evidence>
<sequence length="966" mass="102913">MGATAIKSGMDATEVGDSDDSIPEVLPRYNKTSKQGRQLEKIQSGTGVLYILVVAIFVEFLNVITKNDSKEEEIEEKVCCGSNSIEIELPIKFDLKSSSKLHSLMNDTIARMSIYKGLKNLSSEMQIYPEISLDMYPVYGPGVGPAIDLLLSTTPPPTRQELMANESLRLCTFHNYPAFRIVSCLLLAKAGFFYTGHNDEVICYSCDKSVAGWNLGSDPYKVHKENSPDCNHLRAMDTYNMSVAASAPENSTTAEAKPDNSSTESAAKSAPSNNATSFSSKADSGYNTQTTSSEFVETAGFKFGGSAAEGNNTSVPAAEGNVTSVPAAEGKNTSVPEAEGNNTSVPAAEGNNTSVPNSVNNSSISSVGNDKNSSNVPSTIISSSLPNSSNTNTAGIQDTSTPVNNYPTQPSESTGRTPVATPVSGYKGPANPQRTRAYYPDYVLPGDRLKTFDKWPADIRQTPKQMLESGFFYAGYEDCVRCFQCGIGLRNWEPPDNPHVEHARWSPRCPFLLQAKGSDFINLVMDAVAQLEQRKNDQTAGQSTETTTQSSNNNTVVTTSENQQNSASASGSSVDNASITPSGTPTDTSNPSPSKPPSNTPAAASKATPSASQGVTAAGKDMKGTDMSNPTLSEPPSATPAAASKHTPSSSPSITAAGKDLKGAETVSTKHNITVDDVSTTNVVTGSDKAKDLTDLMKTEIVRKIKQDGYGEDNVKAALRILLDTKEATDITEAMIYDTVRKNTSVRHRRTALGGEAAAEPLSEELQRIKKENREMRERTVCKICLEDQVSIAFIPCGHLVACGHCAHAITRCAVCRKPITSAKPAQGKKRSVADLISVINTSTRSVADLISVINTSTRSVADLISVINTSTRSVADLISVINTSTRSVADLISVINTSTRSVADLISVINTSTRSVADLISVINASTGTVVKFGCKVIINTLLGYIQGWLTFFQSSLSLQVLDTT</sequence>
<feature type="compositionally biased region" description="Low complexity" evidence="6">
    <location>
        <begin position="351"/>
        <end position="393"/>
    </location>
</feature>
<dbReference type="PROSITE" id="PS01282">
    <property type="entry name" value="BIR_REPEAT_1"/>
    <property type="match status" value="1"/>
</dbReference>
<dbReference type="GO" id="GO:0005634">
    <property type="term" value="C:nucleus"/>
    <property type="evidence" value="ECO:0007669"/>
    <property type="project" value="TreeGrafter"/>
</dbReference>
<dbReference type="Gene3D" id="1.10.1170.10">
    <property type="entry name" value="Inhibitor Of Apoptosis Protein (2mihbC-IAP-1), Chain A"/>
    <property type="match status" value="2"/>
</dbReference>
<evidence type="ECO:0000256" key="1">
    <source>
        <dbReference type="ARBA" id="ARBA00006672"/>
    </source>
</evidence>
<gene>
    <name evidence="8" type="ORF">KP79_PYT07053</name>
</gene>
<feature type="region of interest" description="Disordered" evidence="6">
    <location>
        <begin position="246"/>
        <end position="289"/>
    </location>
</feature>
<keyword evidence="9" id="KW-1185">Reference proteome</keyword>
<comment type="caution">
    <text evidence="8">The sequence shown here is derived from an EMBL/GenBank/DDBJ whole genome shotgun (WGS) entry which is preliminary data.</text>
</comment>
<dbReference type="FunFam" id="1.10.1170.10:FF:000002">
    <property type="entry name" value="Baculoviral IAP repeat containing 7"/>
    <property type="match status" value="1"/>
</dbReference>
<name>A0A210Q9W2_MIZYE</name>
<feature type="region of interest" description="Disordered" evidence="6">
    <location>
        <begin position="312"/>
        <end position="437"/>
    </location>
</feature>
<dbReference type="Pfam" id="PF13920">
    <property type="entry name" value="zf-C3HC4_3"/>
    <property type="match status" value="1"/>
</dbReference>
<dbReference type="InterPro" id="IPR050784">
    <property type="entry name" value="IAP"/>
</dbReference>
<evidence type="ECO:0000256" key="3">
    <source>
        <dbReference type="ARBA" id="ARBA00022771"/>
    </source>
</evidence>
<dbReference type="Pfam" id="PF00653">
    <property type="entry name" value="BIR"/>
    <property type="match status" value="2"/>
</dbReference>
<dbReference type="Proteomes" id="UP000242188">
    <property type="component" value="Unassembled WGS sequence"/>
</dbReference>
<evidence type="ECO:0000259" key="7">
    <source>
        <dbReference type="PROSITE" id="PS50089"/>
    </source>
</evidence>
<feature type="compositionally biased region" description="Low complexity" evidence="6">
    <location>
        <begin position="542"/>
        <end position="592"/>
    </location>
</feature>
<keyword evidence="4" id="KW-0862">Zinc</keyword>
<feature type="compositionally biased region" description="Low complexity" evidence="6">
    <location>
        <begin position="600"/>
        <end position="612"/>
    </location>
</feature>
<dbReference type="GO" id="GO:0061630">
    <property type="term" value="F:ubiquitin protein ligase activity"/>
    <property type="evidence" value="ECO:0007669"/>
    <property type="project" value="TreeGrafter"/>
</dbReference>
<reference evidence="8 9" key="1">
    <citation type="journal article" date="2017" name="Nat. Ecol. Evol.">
        <title>Scallop genome provides insights into evolution of bilaterian karyotype and development.</title>
        <authorList>
            <person name="Wang S."/>
            <person name="Zhang J."/>
            <person name="Jiao W."/>
            <person name="Li J."/>
            <person name="Xun X."/>
            <person name="Sun Y."/>
            <person name="Guo X."/>
            <person name="Huan P."/>
            <person name="Dong B."/>
            <person name="Zhang L."/>
            <person name="Hu X."/>
            <person name="Sun X."/>
            <person name="Wang J."/>
            <person name="Zhao C."/>
            <person name="Wang Y."/>
            <person name="Wang D."/>
            <person name="Huang X."/>
            <person name="Wang R."/>
            <person name="Lv J."/>
            <person name="Li Y."/>
            <person name="Zhang Z."/>
            <person name="Liu B."/>
            <person name="Lu W."/>
            <person name="Hui Y."/>
            <person name="Liang J."/>
            <person name="Zhou Z."/>
            <person name="Hou R."/>
            <person name="Li X."/>
            <person name="Liu Y."/>
            <person name="Li H."/>
            <person name="Ning X."/>
            <person name="Lin Y."/>
            <person name="Zhao L."/>
            <person name="Xing Q."/>
            <person name="Dou J."/>
            <person name="Li Y."/>
            <person name="Mao J."/>
            <person name="Guo H."/>
            <person name="Dou H."/>
            <person name="Li T."/>
            <person name="Mu C."/>
            <person name="Jiang W."/>
            <person name="Fu Q."/>
            <person name="Fu X."/>
            <person name="Miao Y."/>
            <person name="Liu J."/>
            <person name="Yu Q."/>
            <person name="Li R."/>
            <person name="Liao H."/>
            <person name="Li X."/>
            <person name="Kong Y."/>
            <person name="Jiang Z."/>
            <person name="Chourrout D."/>
            <person name="Li R."/>
            <person name="Bao Z."/>
        </authorList>
    </citation>
    <scope>NUCLEOTIDE SEQUENCE [LARGE SCALE GENOMIC DNA]</scope>
    <source>
        <strain evidence="8 9">PY_sf001</strain>
    </source>
</reference>
<keyword evidence="2" id="KW-0479">Metal-binding</keyword>
<feature type="compositionally biased region" description="Low complexity" evidence="6">
    <location>
        <begin position="630"/>
        <end position="655"/>
    </location>
</feature>